<accession>A0A517YPS0</accession>
<protein>
    <submittedName>
        <fullName evidence="2">Uncharacterized protein</fullName>
    </submittedName>
</protein>
<keyword evidence="1" id="KW-1133">Transmembrane helix</keyword>
<keyword evidence="3" id="KW-1185">Reference proteome</keyword>
<dbReference type="EMBL" id="CP036425">
    <property type="protein sequence ID" value="QDU32225.1"/>
    <property type="molecule type" value="Genomic_DNA"/>
</dbReference>
<dbReference type="AlphaFoldDB" id="A0A517YPS0"/>
<evidence type="ECO:0000313" key="2">
    <source>
        <dbReference type="EMBL" id="QDU32225.1"/>
    </source>
</evidence>
<proteinExistence type="predicted"/>
<gene>
    <name evidence="2" type="ORF">KS4_02550</name>
</gene>
<dbReference type="Proteomes" id="UP000317369">
    <property type="component" value="Chromosome"/>
</dbReference>
<name>A0A517YPS0_9BACT</name>
<evidence type="ECO:0000313" key="3">
    <source>
        <dbReference type="Proteomes" id="UP000317369"/>
    </source>
</evidence>
<dbReference type="KEGG" id="pcor:KS4_02550"/>
<feature type="transmembrane region" description="Helical" evidence="1">
    <location>
        <begin position="55"/>
        <end position="77"/>
    </location>
</feature>
<organism evidence="2 3">
    <name type="scientific">Poriferisphaera corsica</name>
    <dbReference type="NCBI Taxonomy" id="2528020"/>
    <lineage>
        <taxon>Bacteria</taxon>
        <taxon>Pseudomonadati</taxon>
        <taxon>Planctomycetota</taxon>
        <taxon>Phycisphaerae</taxon>
        <taxon>Phycisphaerales</taxon>
        <taxon>Phycisphaeraceae</taxon>
        <taxon>Poriferisphaera</taxon>
    </lineage>
</organism>
<sequence length="233" mass="26900">MHDDTDIRCADMPDIFSDEQKPMGRIGHTISVKPILDITSEKITLIPMRFPVIQIIRNAFITLILFIAFYIGIGYFVPPSFITPMVVSLRLTAIIMTCITILWMIAFPLAITYYTRSNRQTLVIHPQSETIELIQYKKTISIQDVAYIQYITLTTAYIVKNTKCVREDEVDTKGFMANEINLVYDDNGKRRRINIARSRHSLKYILKDLKPFLSQPVLIFKQKSSGITIKKFN</sequence>
<keyword evidence="1" id="KW-0472">Membrane</keyword>
<reference evidence="2 3" key="1">
    <citation type="submission" date="2019-02" db="EMBL/GenBank/DDBJ databases">
        <title>Deep-cultivation of Planctomycetes and their phenomic and genomic characterization uncovers novel biology.</title>
        <authorList>
            <person name="Wiegand S."/>
            <person name="Jogler M."/>
            <person name="Boedeker C."/>
            <person name="Pinto D."/>
            <person name="Vollmers J."/>
            <person name="Rivas-Marin E."/>
            <person name="Kohn T."/>
            <person name="Peeters S.H."/>
            <person name="Heuer A."/>
            <person name="Rast P."/>
            <person name="Oberbeckmann S."/>
            <person name="Bunk B."/>
            <person name="Jeske O."/>
            <person name="Meyerdierks A."/>
            <person name="Storesund J.E."/>
            <person name="Kallscheuer N."/>
            <person name="Luecker S."/>
            <person name="Lage O.M."/>
            <person name="Pohl T."/>
            <person name="Merkel B.J."/>
            <person name="Hornburger P."/>
            <person name="Mueller R.-W."/>
            <person name="Bruemmer F."/>
            <person name="Labrenz M."/>
            <person name="Spormann A.M."/>
            <person name="Op den Camp H."/>
            <person name="Overmann J."/>
            <person name="Amann R."/>
            <person name="Jetten M.S.M."/>
            <person name="Mascher T."/>
            <person name="Medema M.H."/>
            <person name="Devos D.P."/>
            <person name="Kaster A.-K."/>
            <person name="Ovreas L."/>
            <person name="Rohde M."/>
            <person name="Galperin M.Y."/>
            <person name="Jogler C."/>
        </authorList>
    </citation>
    <scope>NUCLEOTIDE SEQUENCE [LARGE SCALE GENOMIC DNA]</scope>
    <source>
        <strain evidence="2 3">KS4</strain>
    </source>
</reference>
<feature type="transmembrane region" description="Helical" evidence="1">
    <location>
        <begin position="89"/>
        <end position="114"/>
    </location>
</feature>
<keyword evidence="1" id="KW-0812">Transmembrane</keyword>
<evidence type="ECO:0000256" key="1">
    <source>
        <dbReference type="SAM" id="Phobius"/>
    </source>
</evidence>